<dbReference type="Proteomes" id="UP001163321">
    <property type="component" value="Chromosome 8"/>
</dbReference>
<evidence type="ECO:0000313" key="2">
    <source>
        <dbReference type="Proteomes" id="UP001163321"/>
    </source>
</evidence>
<reference evidence="1 2" key="1">
    <citation type="journal article" date="2022" name="bioRxiv">
        <title>The genome of the oomycete Peronosclerospora sorghi, a cosmopolitan pathogen of maize and sorghum, is inflated with dispersed pseudogenes.</title>
        <authorList>
            <person name="Fletcher K."/>
            <person name="Martin F."/>
            <person name="Isakeit T."/>
            <person name="Cavanaugh K."/>
            <person name="Magill C."/>
            <person name="Michelmore R."/>
        </authorList>
    </citation>
    <scope>NUCLEOTIDE SEQUENCE [LARGE SCALE GENOMIC DNA]</scope>
    <source>
        <strain evidence="1">P6</strain>
    </source>
</reference>
<gene>
    <name evidence="1" type="ORF">PsorP6_016136</name>
</gene>
<keyword evidence="2" id="KW-1185">Reference proteome</keyword>
<name>A0ACC0VMD5_9STRA</name>
<protein>
    <submittedName>
        <fullName evidence="1">Uncharacterized protein</fullName>
    </submittedName>
</protein>
<comment type="caution">
    <text evidence="1">The sequence shown here is derived from an EMBL/GenBank/DDBJ whole genome shotgun (WGS) entry which is preliminary data.</text>
</comment>
<proteinExistence type="predicted"/>
<evidence type="ECO:0000313" key="1">
    <source>
        <dbReference type="EMBL" id="KAI9907642.1"/>
    </source>
</evidence>
<organism evidence="1 2">
    <name type="scientific">Peronosclerospora sorghi</name>
    <dbReference type="NCBI Taxonomy" id="230839"/>
    <lineage>
        <taxon>Eukaryota</taxon>
        <taxon>Sar</taxon>
        <taxon>Stramenopiles</taxon>
        <taxon>Oomycota</taxon>
        <taxon>Peronosporomycetes</taxon>
        <taxon>Peronosporales</taxon>
        <taxon>Peronosporaceae</taxon>
        <taxon>Peronosclerospora</taxon>
    </lineage>
</organism>
<sequence>MGDKPFVVSARHASDKSHAERMYSPGAASTSSTIEETAENLLKAADLSPNLSALNDAANSRRKRLEEEFVSNKKARVDNTKPPIEHLEQLEVSFAVNQDRTLKIISGMTDDLLISLLAAPRKSTGISAFLKLALQIRLENNKVKLKDVLEQFHFQANDKEPLKHPWVDYLIFNAAQLKKDPYDVLLEKFASVYQPYDPKISDILAQAKNDPTTESVAENLQFRLLEHTRKGIRSVFKNLHLHKQDIEDVLNDPRLRTWFAYVQLRRKDPFEMMNLAMKKKT</sequence>
<dbReference type="EMBL" id="CM047587">
    <property type="protein sequence ID" value="KAI9907642.1"/>
    <property type="molecule type" value="Genomic_DNA"/>
</dbReference>
<accession>A0ACC0VMD5</accession>